<comment type="caution">
    <text evidence="2">The sequence shown here is derived from an EMBL/GenBank/DDBJ whole genome shotgun (WGS) entry which is preliminary data.</text>
</comment>
<accession>A0A4R3VK36</accession>
<dbReference type="Gene3D" id="3.30.2390.10">
    <property type="entry name" value="TTHA1013-like"/>
    <property type="match status" value="1"/>
</dbReference>
<evidence type="ECO:0000313" key="3">
    <source>
        <dbReference type="Proteomes" id="UP000295433"/>
    </source>
</evidence>
<dbReference type="SUPFAM" id="SSF143100">
    <property type="entry name" value="TTHA1013/TTHA0281-like"/>
    <property type="match status" value="1"/>
</dbReference>
<dbReference type="EMBL" id="SMBY01000011">
    <property type="protein sequence ID" value="TCV04169.1"/>
    <property type="molecule type" value="Genomic_DNA"/>
</dbReference>
<dbReference type="Proteomes" id="UP000295433">
    <property type="component" value="Unassembled WGS sequence"/>
</dbReference>
<dbReference type="InterPro" id="IPR015066">
    <property type="entry name" value="DUF1902"/>
</dbReference>
<dbReference type="OrthoDB" id="6507194at2"/>
<dbReference type="RefSeq" id="WP_132457872.1">
    <property type="nucleotide sequence ID" value="NZ_JAWIZJ010000011.1"/>
</dbReference>
<proteinExistence type="predicted"/>
<dbReference type="InterPro" id="IPR035069">
    <property type="entry name" value="TTHA1013/TTHA0281-like"/>
</dbReference>
<feature type="domain" description="DUF1902" evidence="1">
    <location>
        <begin position="10"/>
        <end position="74"/>
    </location>
</feature>
<organism evidence="2 3">
    <name type="scientific">Samsonia erythrinae</name>
    <dbReference type="NCBI Taxonomy" id="160434"/>
    <lineage>
        <taxon>Bacteria</taxon>
        <taxon>Pseudomonadati</taxon>
        <taxon>Pseudomonadota</taxon>
        <taxon>Gammaproteobacteria</taxon>
        <taxon>Enterobacterales</taxon>
        <taxon>Pectobacteriaceae</taxon>
        <taxon>Samsonia</taxon>
    </lineage>
</organism>
<reference evidence="2 3" key="1">
    <citation type="submission" date="2019-03" db="EMBL/GenBank/DDBJ databases">
        <title>Genomic Encyclopedia of Type Strains, Phase IV (KMG-IV): sequencing the most valuable type-strain genomes for metagenomic binning, comparative biology and taxonomic classification.</title>
        <authorList>
            <person name="Goeker M."/>
        </authorList>
    </citation>
    <scope>NUCLEOTIDE SEQUENCE [LARGE SCALE GENOMIC DNA]</scope>
    <source>
        <strain evidence="2 3">DSM 16730</strain>
    </source>
</reference>
<protein>
    <submittedName>
        <fullName evidence="2">Uncharacterized protein DUF1902</fullName>
    </submittedName>
</protein>
<name>A0A4R3VK36_9GAMM</name>
<dbReference type="AlphaFoldDB" id="A0A4R3VK36"/>
<keyword evidence="3" id="KW-1185">Reference proteome</keyword>
<sequence>MNVVKFPRAYTVNVIHDENVWVGVCDDLGLVTEAETYEALTERVWEIAPELCELNGLCRSRSGNIRLAFTHEQSNDERIAL</sequence>
<gene>
    <name evidence="2" type="ORF">EDC54_11139</name>
</gene>
<evidence type="ECO:0000259" key="1">
    <source>
        <dbReference type="Pfam" id="PF08972"/>
    </source>
</evidence>
<dbReference type="Pfam" id="PF08972">
    <property type="entry name" value="DUF1902"/>
    <property type="match status" value="1"/>
</dbReference>
<evidence type="ECO:0000313" key="2">
    <source>
        <dbReference type="EMBL" id="TCV04169.1"/>
    </source>
</evidence>